<accession>A0ABY9NR91</accession>
<keyword evidence="3" id="KW-1185">Reference proteome</keyword>
<gene>
    <name evidence="2" type="ORF">QL104_03890</name>
</gene>
<reference evidence="2 3" key="1">
    <citation type="journal article" date="2023" name="Access Microbiol">
        <title>The genome of a steinernematid-associated Pseudomonas piscis bacterium encodes the biosynthesis of insect toxins.</title>
        <authorList>
            <person name="Awori R.M."/>
            <person name="Hendre P."/>
            <person name="Amugune N.O."/>
        </authorList>
    </citation>
    <scope>NUCLEOTIDE SEQUENCE [LARGE SCALE GENOMIC DNA]</scope>
    <source>
        <strain evidence="2 3">75</strain>
    </source>
</reference>
<dbReference type="InterPro" id="IPR036390">
    <property type="entry name" value="WH_DNA-bd_sf"/>
</dbReference>
<feature type="domain" description="HTH hxlR-type" evidence="1">
    <location>
        <begin position="1"/>
        <end position="84"/>
    </location>
</feature>
<protein>
    <submittedName>
        <fullName evidence="2">Winged helix-turn-helix transcriptional regulator</fullName>
    </submittedName>
</protein>
<dbReference type="Proteomes" id="UP001237292">
    <property type="component" value="Chromosome"/>
</dbReference>
<dbReference type="EMBL" id="CP133164">
    <property type="protein sequence ID" value="WMN20793.1"/>
    <property type="molecule type" value="Genomic_DNA"/>
</dbReference>
<sequence>MCADAPAPDTLLRFNELQWRLPGISQRPPTRQLRDLEAVGLILDTAYAEVPPRLQCRSVKEMVGARLARDGLVNAAFIQPIRATVDVPREHSSVDRLLLPGSPEVPGRRPNRPLTAKHDCHQNPPLVHNSLRLACVYSGACPQLSPASPDAIHVTTCPVVVPAGLPAVLLRPGQP</sequence>
<organism evidence="2 3">
    <name type="scientific">Pseudomonas piscis</name>
    <dbReference type="NCBI Taxonomy" id="2614538"/>
    <lineage>
        <taxon>Bacteria</taxon>
        <taxon>Pseudomonadati</taxon>
        <taxon>Pseudomonadota</taxon>
        <taxon>Gammaproteobacteria</taxon>
        <taxon>Pseudomonadales</taxon>
        <taxon>Pseudomonadaceae</taxon>
        <taxon>Pseudomonas</taxon>
    </lineage>
</organism>
<dbReference type="InterPro" id="IPR002577">
    <property type="entry name" value="HTH_HxlR"/>
</dbReference>
<dbReference type="SUPFAM" id="SSF46785">
    <property type="entry name" value="Winged helix' DNA-binding domain"/>
    <property type="match status" value="1"/>
</dbReference>
<proteinExistence type="predicted"/>
<dbReference type="Gene3D" id="1.10.10.10">
    <property type="entry name" value="Winged helix-like DNA-binding domain superfamily/Winged helix DNA-binding domain"/>
    <property type="match status" value="1"/>
</dbReference>
<dbReference type="PROSITE" id="PS51118">
    <property type="entry name" value="HTH_HXLR"/>
    <property type="match status" value="1"/>
</dbReference>
<evidence type="ECO:0000259" key="1">
    <source>
        <dbReference type="PROSITE" id="PS51118"/>
    </source>
</evidence>
<evidence type="ECO:0000313" key="3">
    <source>
        <dbReference type="Proteomes" id="UP001237292"/>
    </source>
</evidence>
<dbReference type="InterPro" id="IPR036388">
    <property type="entry name" value="WH-like_DNA-bd_sf"/>
</dbReference>
<name>A0ABY9NR91_9PSED</name>
<dbReference type="Pfam" id="PF01638">
    <property type="entry name" value="HxlR"/>
    <property type="match status" value="1"/>
</dbReference>
<evidence type="ECO:0000313" key="2">
    <source>
        <dbReference type="EMBL" id="WMN20793.1"/>
    </source>
</evidence>